<proteinExistence type="predicted"/>
<gene>
    <name evidence="2" type="ORF">LCGC14_1463380</name>
</gene>
<reference evidence="2" key="1">
    <citation type="journal article" date="2015" name="Nature">
        <title>Complex archaea that bridge the gap between prokaryotes and eukaryotes.</title>
        <authorList>
            <person name="Spang A."/>
            <person name="Saw J.H."/>
            <person name="Jorgensen S.L."/>
            <person name="Zaremba-Niedzwiedzka K."/>
            <person name="Martijn J."/>
            <person name="Lind A.E."/>
            <person name="van Eijk R."/>
            <person name="Schleper C."/>
            <person name="Guy L."/>
            <person name="Ettema T.J."/>
        </authorList>
    </citation>
    <scope>NUCLEOTIDE SEQUENCE</scope>
</reference>
<sequence length="118" mass="13041">MGLGGTLRRFANVCVRVERDAGYFDNGRWINADPERFEFQANVQPSTARTIERLPEGSRSQGAKTIYPAPGSGTLRTADAGDDGYNADQVTIDGRVYEIAMVEAWRQHTSYVATRLGQ</sequence>
<organism evidence="2">
    <name type="scientific">marine sediment metagenome</name>
    <dbReference type="NCBI Taxonomy" id="412755"/>
    <lineage>
        <taxon>unclassified sequences</taxon>
        <taxon>metagenomes</taxon>
        <taxon>ecological metagenomes</taxon>
    </lineage>
</organism>
<evidence type="ECO:0000256" key="1">
    <source>
        <dbReference type="SAM" id="MobiDB-lite"/>
    </source>
</evidence>
<accession>A0A0F9JEX8</accession>
<name>A0A0F9JEX8_9ZZZZ</name>
<protein>
    <submittedName>
        <fullName evidence="2">Uncharacterized protein</fullName>
    </submittedName>
</protein>
<feature type="region of interest" description="Disordered" evidence="1">
    <location>
        <begin position="55"/>
        <end position="84"/>
    </location>
</feature>
<dbReference type="EMBL" id="LAZR01010213">
    <property type="protein sequence ID" value="KKM68183.1"/>
    <property type="molecule type" value="Genomic_DNA"/>
</dbReference>
<evidence type="ECO:0000313" key="2">
    <source>
        <dbReference type="EMBL" id="KKM68183.1"/>
    </source>
</evidence>
<comment type="caution">
    <text evidence="2">The sequence shown here is derived from an EMBL/GenBank/DDBJ whole genome shotgun (WGS) entry which is preliminary data.</text>
</comment>
<dbReference type="AlphaFoldDB" id="A0A0F9JEX8"/>